<evidence type="ECO:0000313" key="2">
    <source>
        <dbReference type="EMBL" id="EHJ49118.1"/>
    </source>
</evidence>
<dbReference type="InterPro" id="IPR027275">
    <property type="entry name" value="PRC-brl_dom"/>
</dbReference>
<dbReference type="RefSeq" id="WP_009182469.1">
    <property type="nucleotide sequence ID" value="NZ_CM001368.1"/>
</dbReference>
<dbReference type="eggNOG" id="COG3861">
    <property type="taxonomic scope" value="Bacteria"/>
</dbReference>
<dbReference type="Pfam" id="PF05239">
    <property type="entry name" value="PRC"/>
    <property type="match status" value="1"/>
</dbReference>
<evidence type="ECO:0000313" key="3">
    <source>
        <dbReference type="Proteomes" id="UP000004662"/>
    </source>
</evidence>
<gene>
    <name evidence="2" type="ORF">DFW101_3118</name>
</gene>
<keyword evidence="3" id="KW-1185">Reference proteome</keyword>
<dbReference type="EMBL" id="CM001368">
    <property type="protein sequence ID" value="EHJ49118.1"/>
    <property type="molecule type" value="Genomic_DNA"/>
</dbReference>
<name>G7Q8N1_9BACT</name>
<dbReference type="AlphaFoldDB" id="G7Q8N1"/>
<organism evidence="2 3">
    <name type="scientific">Solidesulfovibrio carbinoliphilus subsp. oakridgensis</name>
    <dbReference type="NCBI Taxonomy" id="694327"/>
    <lineage>
        <taxon>Bacteria</taxon>
        <taxon>Pseudomonadati</taxon>
        <taxon>Thermodesulfobacteriota</taxon>
        <taxon>Desulfovibrionia</taxon>
        <taxon>Desulfovibrionales</taxon>
        <taxon>Desulfovibrionaceae</taxon>
        <taxon>Solidesulfovibrio</taxon>
    </lineage>
</organism>
<dbReference type="Proteomes" id="UP000004662">
    <property type="component" value="Chromosome"/>
</dbReference>
<protein>
    <submittedName>
        <fullName evidence="2">PRC-barrel domain protein</fullName>
    </submittedName>
</protein>
<dbReference type="PANTHER" id="PTHR36505">
    <property type="entry name" value="BLR1072 PROTEIN"/>
    <property type="match status" value="1"/>
</dbReference>
<dbReference type="InterPro" id="IPR011033">
    <property type="entry name" value="PRC_barrel-like_sf"/>
</dbReference>
<dbReference type="HOGENOM" id="CLU_091638_4_2_7"/>
<accession>G7Q8N1</accession>
<dbReference type="PANTHER" id="PTHR36505:SF1">
    <property type="entry name" value="BLR1072 PROTEIN"/>
    <property type="match status" value="1"/>
</dbReference>
<proteinExistence type="predicted"/>
<reference evidence="3" key="1">
    <citation type="journal article" date="2015" name="Genome Announc.">
        <title>High-Quality Draft Genome Sequence of Desulfovibrio carbinoliphilus FW-101-2B, an Organic Acid-Oxidizing Sulfate-Reducing Bacterium Isolated from Uranium(VI)-Contaminated Groundwater.</title>
        <authorList>
            <person name="Ramsay B.D."/>
            <person name="Hwang C."/>
            <person name="Woo H.L."/>
            <person name="Carroll S.L."/>
            <person name="Lucas S."/>
            <person name="Han J."/>
            <person name="Lapidus A.L."/>
            <person name="Cheng J.F."/>
            <person name="Goodwin L.A."/>
            <person name="Pitluck S."/>
            <person name="Peters L."/>
            <person name="Chertkov O."/>
            <person name="Held B."/>
            <person name="Detter J.C."/>
            <person name="Han C.S."/>
            <person name="Tapia R."/>
            <person name="Land M.L."/>
            <person name="Hauser L.J."/>
            <person name="Kyrpides N.C."/>
            <person name="Ivanova N.N."/>
            <person name="Mikhailova N."/>
            <person name="Pagani I."/>
            <person name="Woyke T."/>
            <person name="Arkin A.P."/>
            <person name="Dehal P."/>
            <person name="Chivian D."/>
            <person name="Criddle C.S."/>
            <person name="Wu W."/>
            <person name="Chakraborty R."/>
            <person name="Hazen T.C."/>
            <person name="Fields M.W."/>
        </authorList>
    </citation>
    <scope>NUCLEOTIDE SEQUENCE [LARGE SCALE GENOMIC DNA]</scope>
    <source>
        <strain evidence="3">FW-101-2B</strain>
    </source>
</reference>
<dbReference type="SUPFAM" id="SSF50346">
    <property type="entry name" value="PRC-barrel domain"/>
    <property type="match status" value="1"/>
</dbReference>
<dbReference type="OrthoDB" id="5458319at2"/>
<dbReference type="STRING" id="694327.DFW101_3118"/>
<feature type="domain" description="PRC-barrel" evidence="1">
    <location>
        <begin position="31"/>
        <end position="95"/>
    </location>
</feature>
<sequence length="114" mass="12538">MDTKITPVTNPTWGLTTEEYGDVSKGFSIKNDIMGKDVYNDSDENIGTIEDLLVTRDKAITYAIIGVGGFLGIGRHDVAIAVHQLRITGSQIILPGATEDTLKNMPAFEYDEYR</sequence>
<evidence type="ECO:0000259" key="1">
    <source>
        <dbReference type="Pfam" id="PF05239"/>
    </source>
</evidence>
<dbReference type="Gene3D" id="2.30.30.240">
    <property type="entry name" value="PRC-barrel domain"/>
    <property type="match status" value="1"/>
</dbReference>